<reference evidence="1 2" key="1">
    <citation type="submission" date="2016-10" db="EMBL/GenBank/DDBJ databases">
        <authorList>
            <person name="de Groot N.N."/>
        </authorList>
    </citation>
    <scope>NUCLEOTIDE SEQUENCE [LARGE SCALE GENOMIC DNA]</scope>
    <source>
        <strain evidence="1 2">CGMCC 4.5727</strain>
    </source>
</reference>
<dbReference type="RefSeq" id="WP_425442718.1">
    <property type="nucleotide sequence ID" value="NZ_FNFF01000005.1"/>
</dbReference>
<keyword evidence="2" id="KW-1185">Reference proteome</keyword>
<sequence>MSAGSAMSASKVAESDLQPLAGTYQLLLQACESLRVELVPPSLMEWAGSAKNWVDGAALADRPELLDALIEGESARIADEFGQKPRTDVVPSRLLHHYVWSVALLMSGPWYLARRVPRIRPGDIRIQLATADLAFGPRGFACLPDDPAAGQPGVKVLAHEEALRAELRSAVADHMRPLLAAAGPRMRRGPRAQWGMVGDDLVSGIWYLGRMLDQEEQSVRAAAALLPGPIAPFPAGADFRRLQGRAGRTHLTRTRAGCCLYYAIRPAVGSGLPAPQACLTCPRTCDEERVRRLEEE</sequence>
<dbReference type="Proteomes" id="UP000199155">
    <property type="component" value="Unassembled WGS sequence"/>
</dbReference>
<protein>
    <recommendedName>
        <fullName evidence="3">FhuF 2Fe-2S C-terminal domain-containing protein</fullName>
    </recommendedName>
</protein>
<dbReference type="STRING" id="417292.SAMN05421806_105354"/>
<organism evidence="1 2">
    <name type="scientific">Streptomyces indicus</name>
    <dbReference type="NCBI Taxonomy" id="417292"/>
    <lineage>
        <taxon>Bacteria</taxon>
        <taxon>Bacillati</taxon>
        <taxon>Actinomycetota</taxon>
        <taxon>Actinomycetes</taxon>
        <taxon>Kitasatosporales</taxon>
        <taxon>Streptomycetaceae</taxon>
        <taxon>Streptomyces</taxon>
    </lineage>
</organism>
<evidence type="ECO:0008006" key="3">
    <source>
        <dbReference type="Google" id="ProtNLM"/>
    </source>
</evidence>
<dbReference type="EMBL" id="FNFF01000005">
    <property type="protein sequence ID" value="SDK22047.1"/>
    <property type="molecule type" value="Genomic_DNA"/>
</dbReference>
<proteinExistence type="predicted"/>
<dbReference type="AlphaFoldDB" id="A0A1G9A463"/>
<name>A0A1G9A463_9ACTN</name>
<gene>
    <name evidence="1" type="ORF">SAMN05421806_105354</name>
</gene>
<accession>A0A1G9A463</accession>
<evidence type="ECO:0000313" key="2">
    <source>
        <dbReference type="Proteomes" id="UP000199155"/>
    </source>
</evidence>
<evidence type="ECO:0000313" key="1">
    <source>
        <dbReference type="EMBL" id="SDK22047.1"/>
    </source>
</evidence>